<evidence type="ECO:0000313" key="3">
    <source>
        <dbReference type="Proteomes" id="UP000235547"/>
    </source>
</evidence>
<dbReference type="RefSeq" id="WP_102586394.1">
    <property type="nucleotide sequence ID" value="NZ_BNAE01000004.1"/>
</dbReference>
<evidence type="ECO:0000259" key="1">
    <source>
        <dbReference type="PROSITE" id="PS50106"/>
    </source>
</evidence>
<gene>
    <name evidence="2" type="ORF">C1H70_00625</name>
</gene>
<dbReference type="InterPro" id="IPR001478">
    <property type="entry name" value="PDZ"/>
</dbReference>
<dbReference type="Proteomes" id="UP000235547">
    <property type="component" value="Unassembled WGS sequence"/>
</dbReference>
<comment type="caution">
    <text evidence="2">The sequence shown here is derived from an EMBL/GenBank/DDBJ whole genome shotgun (WGS) entry which is preliminary data.</text>
</comment>
<accession>A0A2N7UQU5</accession>
<dbReference type="PROSITE" id="PS50106">
    <property type="entry name" value="PDZ"/>
    <property type="match status" value="1"/>
</dbReference>
<dbReference type="Pfam" id="PF04187">
    <property type="entry name" value="Cofac_haem_bdg"/>
    <property type="match status" value="1"/>
</dbReference>
<feature type="domain" description="PDZ" evidence="1">
    <location>
        <begin position="302"/>
        <end position="388"/>
    </location>
</feature>
<dbReference type="InterPro" id="IPR007314">
    <property type="entry name" value="Cofac_haem-bd_dom"/>
</dbReference>
<proteinExistence type="predicted"/>
<organism evidence="2 3">
    <name type="scientific">Halomonas urumqiensis</name>
    <dbReference type="NCBI Taxonomy" id="1684789"/>
    <lineage>
        <taxon>Bacteria</taxon>
        <taxon>Pseudomonadati</taxon>
        <taxon>Pseudomonadota</taxon>
        <taxon>Gammaproteobacteria</taxon>
        <taxon>Oceanospirillales</taxon>
        <taxon>Halomonadaceae</taxon>
        <taxon>Halomonas</taxon>
    </lineage>
</organism>
<dbReference type="Gene3D" id="3.40.50.11550">
    <property type="match status" value="1"/>
</dbReference>
<dbReference type="OrthoDB" id="9795827at2"/>
<name>A0A2N7UQU5_9GAMM</name>
<dbReference type="SMART" id="SM00228">
    <property type="entry name" value="PDZ"/>
    <property type="match status" value="1"/>
</dbReference>
<protein>
    <submittedName>
        <fullName evidence="2">PDZ/DHR/GLGF protein</fullName>
    </submittedName>
</protein>
<evidence type="ECO:0000313" key="2">
    <source>
        <dbReference type="EMBL" id="PMR82799.1"/>
    </source>
</evidence>
<dbReference type="EMBL" id="PNRG01000001">
    <property type="protein sequence ID" value="PMR82799.1"/>
    <property type="molecule type" value="Genomic_DNA"/>
</dbReference>
<dbReference type="SUPFAM" id="SSF159501">
    <property type="entry name" value="EreA/ChaN-like"/>
    <property type="match status" value="1"/>
</dbReference>
<dbReference type="CDD" id="cd14727">
    <property type="entry name" value="ChanN-like"/>
    <property type="match status" value="1"/>
</dbReference>
<sequence>MPRFRRVIHRPPASLCSRGTWRARGHWLSLALALVLATGIGLPVQASDCAADPGQWQRDGQVVASDTLLAQAAQQRVVLLGERHDQLAHHRWQLHTLAALHALSPDMVIGLEMLPREAQPALDAWVAGELDEAAFLDASGWQQAWGFDPALYLPILHFARMQRIELVALNVTPALRQRLTEQGWSAVPATQRHGITPPAPASDEYRQALADVYARHPVADDDTEALERFINAQLVWDRAMASALAEASDGDNLVVALIGQGHLVHGHGVPWQLSDLGIDAHSTLLPWRAETACDAPAGIADALYLLGDERRFAPPPPQRLGVLLAPHDNGVRITGIAPGSIAVANDLREGDVIVLAAGQRIASSAEFATLVQRQPAGTLLPLEVRRDGETRSLTVRFPAASP</sequence>
<reference evidence="2 3" key="1">
    <citation type="submission" date="2018-01" db="EMBL/GenBank/DDBJ databases">
        <title>Halomonas endophytica sp. nov., isolated from storage liquid in the stems of Populus euphratica.</title>
        <authorList>
            <person name="Chen C."/>
        </authorList>
    </citation>
    <scope>NUCLEOTIDE SEQUENCE [LARGE SCALE GENOMIC DNA]</scope>
    <source>
        <strain evidence="2 3">BZ-SZ-XJ27</strain>
    </source>
</reference>
<dbReference type="Pfam" id="PF13180">
    <property type="entry name" value="PDZ_2"/>
    <property type="match status" value="1"/>
</dbReference>
<dbReference type="AlphaFoldDB" id="A0A2N7UQU5"/>
<dbReference type="InterPro" id="IPR036034">
    <property type="entry name" value="PDZ_sf"/>
</dbReference>
<dbReference type="SUPFAM" id="SSF50156">
    <property type="entry name" value="PDZ domain-like"/>
    <property type="match status" value="1"/>
</dbReference>
<dbReference type="Gene3D" id="2.30.42.10">
    <property type="match status" value="1"/>
</dbReference>
<keyword evidence="3" id="KW-1185">Reference proteome</keyword>